<protein>
    <recommendedName>
        <fullName evidence="1">KilA-N DNA-binding domain-containing protein</fullName>
    </recommendedName>
</protein>
<dbReference type="AlphaFoldDB" id="A0A1F4Q039"/>
<dbReference type="Pfam" id="PF10543">
    <property type="entry name" value="ORF6N"/>
    <property type="match status" value="1"/>
</dbReference>
<evidence type="ECO:0000313" key="2">
    <source>
        <dbReference type="EMBL" id="OGB89249.1"/>
    </source>
</evidence>
<feature type="domain" description="KilA-N DNA-binding" evidence="1">
    <location>
        <begin position="22"/>
        <end position="102"/>
    </location>
</feature>
<organism evidence="2 3">
    <name type="scientific">candidate division WOR-1 bacterium RIFCSPHIGHO2_01_FULL_53_15</name>
    <dbReference type="NCBI Taxonomy" id="1802564"/>
    <lineage>
        <taxon>Bacteria</taxon>
        <taxon>Bacillati</taxon>
        <taxon>Saganbacteria</taxon>
    </lineage>
</organism>
<proteinExistence type="predicted"/>
<evidence type="ECO:0000313" key="3">
    <source>
        <dbReference type="Proteomes" id="UP000178724"/>
    </source>
</evidence>
<dbReference type="InterPro" id="IPR018873">
    <property type="entry name" value="KilA-N_DNA-bd_domain"/>
</dbReference>
<evidence type="ECO:0000259" key="1">
    <source>
        <dbReference type="Pfam" id="PF10543"/>
    </source>
</evidence>
<dbReference type="Proteomes" id="UP000178724">
    <property type="component" value="Unassembled WGS sequence"/>
</dbReference>
<sequence>MQVREGRKMSGLIPAEGIEGIIYLIRERKVILDFDLAGLYGVETKYLKRQVKRNIKRFPTDFMFQLTKKEHLRRQNVTSSYGGRRYLPFAFTEQGIAMLSSVLNSERAIQVNIQVMRTFTRRGKNLSGSAF</sequence>
<name>A0A1F4Q039_UNCSA</name>
<comment type="caution">
    <text evidence="2">The sequence shown here is derived from an EMBL/GenBank/DDBJ whole genome shotgun (WGS) entry which is preliminary data.</text>
</comment>
<dbReference type="EMBL" id="METM01000027">
    <property type="protein sequence ID" value="OGB89249.1"/>
    <property type="molecule type" value="Genomic_DNA"/>
</dbReference>
<reference evidence="2 3" key="1">
    <citation type="journal article" date="2016" name="Nat. Commun.">
        <title>Thousands of microbial genomes shed light on interconnected biogeochemical processes in an aquifer system.</title>
        <authorList>
            <person name="Anantharaman K."/>
            <person name="Brown C.T."/>
            <person name="Hug L.A."/>
            <person name="Sharon I."/>
            <person name="Castelle C.J."/>
            <person name="Probst A.J."/>
            <person name="Thomas B.C."/>
            <person name="Singh A."/>
            <person name="Wilkins M.J."/>
            <person name="Karaoz U."/>
            <person name="Brodie E.L."/>
            <person name="Williams K.H."/>
            <person name="Hubbard S.S."/>
            <person name="Banfield J.F."/>
        </authorList>
    </citation>
    <scope>NUCLEOTIDE SEQUENCE [LARGE SCALE GENOMIC DNA]</scope>
</reference>
<accession>A0A1F4Q039</accession>
<gene>
    <name evidence="2" type="ORF">A2625_03660</name>
</gene>